<organism evidence="2 3">
    <name type="scientific">Lophium mytilinum</name>
    <dbReference type="NCBI Taxonomy" id="390894"/>
    <lineage>
        <taxon>Eukaryota</taxon>
        <taxon>Fungi</taxon>
        <taxon>Dikarya</taxon>
        <taxon>Ascomycota</taxon>
        <taxon>Pezizomycotina</taxon>
        <taxon>Dothideomycetes</taxon>
        <taxon>Pleosporomycetidae</taxon>
        <taxon>Mytilinidiales</taxon>
        <taxon>Mytilinidiaceae</taxon>
        <taxon>Lophium</taxon>
    </lineage>
</organism>
<keyword evidence="3" id="KW-1185">Reference proteome</keyword>
<evidence type="ECO:0000256" key="1">
    <source>
        <dbReference type="SAM" id="MobiDB-lite"/>
    </source>
</evidence>
<evidence type="ECO:0000313" key="3">
    <source>
        <dbReference type="Proteomes" id="UP000799750"/>
    </source>
</evidence>
<evidence type="ECO:0000313" key="2">
    <source>
        <dbReference type="EMBL" id="KAF2488328.1"/>
    </source>
</evidence>
<name>A0A6A6Q7A0_9PEZI</name>
<dbReference type="AlphaFoldDB" id="A0A6A6Q7A0"/>
<dbReference type="EMBL" id="MU004204">
    <property type="protein sequence ID" value="KAF2488328.1"/>
    <property type="molecule type" value="Genomic_DNA"/>
</dbReference>
<reference evidence="2" key="1">
    <citation type="journal article" date="2020" name="Stud. Mycol.">
        <title>101 Dothideomycetes genomes: a test case for predicting lifestyles and emergence of pathogens.</title>
        <authorList>
            <person name="Haridas S."/>
            <person name="Albert R."/>
            <person name="Binder M."/>
            <person name="Bloem J."/>
            <person name="Labutti K."/>
            <person name="Salamov A."/>
            <person name="Andreopoulos B."/>
            <person name="Baker S."/>
            <person name="Barry K."/>
            <person name="Bills G."/>
            <person name="Bluhm B."/>
            <person name="Cannon C."/>
            <person name="Castanera R."/>
            <person name="Culley D."/>
            <person name="Daum C."/>
            <person name="Ezra D."/>
            <person name="Gonzalez J."/>
            <person name="Henrissat B."/>
            <person name="Kuo A."/>
            <person name="Liang C."/>
            <person name="Lipzen A."/>
            <person name="Lutzoni F."/>
            <person name="Magnuson J."/>
            <person name="Mondo S."/>
            <person name="Nolan M."/>
            <person name="Ohm R."/>
            <person name="Pangilinan J."/>
            <person name="Park H.-J."/>
            <person name="Ramirez L."/>
            <person name="Alfaro M."/>
            <person name="Sun H."/>
            <person name="Tritt A."/>
            <person name="Yoshinaga Y."/>
            <person name="Zwiers L.-H."/>
            <person name="Turgeon B."/>
            <person name="Goodwin S."/>
            <person name="Spatafora J."/>
            <person name="Crous P."/>
            <person name="Grigoriev I."/>
        </authorList>
    </citation>
    <scope>NUCLEOTIDE SEQUENCE</scope>
    <source>
        <strain evidence="2">CBS 269.34</strain>
    </source>
</reference>
<proteinExistence type="predicted"/>
<sequence length="202" mass="23316">MHIQFDLQQPYANKKDLKWRLKEQKERHRRIAKEKTHFVIQSRLNERSQDRRRLLLYAATDAIWHQIVTISPLAISTINVAKTISKYQVRNQAGRIWKTTVIVNLMGTVASLQQIRSDLTRDLRGLTLSIAYNIMGMSDSEVEEAIDSAEIRGKHHQTRLAELQKTEPVRRKHPSDLPRQMPKCQGGSLEGSGSRTVKFHSI</sequence>
<protein>
    <submittedName>
        <fullName evidence="2">Uncharacterized protein</fullName>
    </submittedName>
</protein>
<accession>A0A6A6Q7A0</accession>
<dbReference type="Proteomes" id="UP000799750">
    <property type="component" value="Unassembled WGS sequence"/>
</dbReference>
<gene>
    <name evidence="2" type="ORF">BU16DRAFT_568491</name>
</gene>
<feature type="region of interest" description="Disordered" evidence="1">
    <location>
        <begin position="165"/>
        <end position="202"/>
    </location>
</feature>